<keyword evidence="9" id="KW-0406">Ion transport</keyword>
<comment type="caution">
    <text evidence="15">The sequence shown here is derived from an EMBL/GenBank/DDBJ whole genome shotgun (WGS) entry which is preliminary data.</text>
</comment>
<feature type="transmembrane region" description="Helical" evidence="13">
    <location>
        <begin position="135"/>
        <end position="160"/>
    </location>
</feature>
<gene>
    <name evidence="15" type="ORF">CYMTET_45376</name>
</gene>
<reference evidence="15 16" key="1">
    <citation type="journal article" date="2015" name="Genome Biol. Evol.">
        <title>Comparative Genomics of a Bacterivorous Green Alga Reveals Evolutionary Causalities and Consequences of Phago-Mixotrophic Mode of Nutrition.</title>
        <authorList>
            <person name="Burns J.A."/>
            <person name="Paasch A."/>
            <person name="Narechania A."/>
            <person name="Kim E."/>
        </authorList>
    </citation>
    <scope>NUCLEOTIDE SEQUENCE [LARGE SCALE GENOMIC DNA]</scope>
    <source>
        <strain evidence="15 16">PLY_AMNH</strain>
    </source>
</reference>
<evidence type="ECO:0000256" key="4">
    <source>
        <dbReference type="ARBA" id="ARBA00022673"/>
    </source>
</evidence>
<keyword evidence="4" id="KW-0107">Calcium channel</keyword>
<feature type="transmembrane region" description="Helical" evidence="13">
    <location>
        <begin position="107"/>
        <end position="128"/>
    </location>
</feature>
<sequence length="271" mass="30471">MDSEYAQTDNLIIRLYDAAGQESYVEERATPTGITRAIQTENDRSVSRRSSSKFQRSAIIRDASQIFMPVQTYVKGSQTENRTTSLYLFGPESEYRKFCLLVVNNPVFHKILLMATLVTTLALILTNLDFTGDVLLFVELAGFCCFAVEVILKVIAYGFMNYLSDAMNCLDFSCTVAHACILFPEVEKYTGLGALQAVRCLRFLQPLRTMRGSPQLQLLTETLFLSVPLMTNVVTVAIALMVFFGVIGVQLFRGLLLNRQWLYTCRLSRSG</sequence>
<feature type="domain" description="Ion transport" evidence="14">
    <location>
        <begin position="106"/>
        <end position="257"/>
    </location>
</feature>
<dbReference type="InterPro" id="IPR005821">
    <property type="entry name" value="Ion_trans_dom"/>
</dbReference>
<evidence type="ECO:0000256" key="3">
    <source>
        <dbReference type="ARBA" id="ARBA00022568"/>
    </source>
</evidence>
<evidence type="ECO:0000259" key="14">
    <source>
        <dbReference type="Pfam" id="PF00520"/>
    </source>
</evidence>
<evidence type="ECO:0000313" key="15">
    <source>
        <dbReference type="EMBL" id="KAK3245037.1"/>
    </source>
</evidence>
<evidence type="ECO:0000256" key="13">
    <source>
        <dbReference type="SAM" id="Phobius"/>
    </source>
</evidence>
<organism evidence="15 16">
    <name type="scientific">Cymbomonas tetramitiformis</name>
    <dbReference type="NCBI Taxonomy" id="36881"/>
    <lineage>
        <taxon>Eukaryota</taxon>
        <taxon>Viridiplantae</taxon>
        <taxon>Chlorophyta</taxon>
        <taxon>Pyramimonadophyceae</taxon>
        <taxon>Pyramimonadales</taxon>
        <taxon>Pyramimonadaceae</taxon>
        <taxon>Cymbomonas</taxon>
    </lineage>
</organism>
<dbReference type="GO" id="GO:0005891">
    <property type="term" value="C:voltage-gated calcium channel complex"/>
    <property type="evidence" value="ECO:0007669"/>
    <property type="project" value="TreeGrafter"/>
</dbReference>
<dbReference type="PANTHER" id="PTHR45628">
    <property type="entry name" value="VOLTAGE-DEPENDENT CALCIUM CHANNEL TYPE A SUBUNIT ALPHA-1"/>
    <property type="match status" value="1"/>
</dbReference>
<dbReference type="GO" id="GO:0008331">
    <property type="term" value="F:high voltage-gated calcium channel activity"/>
    <property type="evidence" value="ECO:0007669"/>
    <property type="project" value="TreeGrafter"/>
</dbReference>
<protein>
    <recommendedName>
        <fullName evidence="14">Ion transport domain-containing protein</fullName>
    </recommendedName>
</protein>
<evidence type="ECO:0000256" key="9">
    <source>
        <dbReference type="ARBA" id="ARBA00023065"/>
    </source>
</evidence>
<evidence type="ECO:0000256" key="11">
    <source>
        <dbReference type="ARBA" id="ARBA00023180"/>
    </source>
</evidence>
<dbReference type="InterPro" id="IPR050599">
    <property type="entry name" value="VDCC_alpha-1_subunit"/>
</dbReference>
<dbReference type="PANTHER" id="PTHR45628:SF7">
    <property type="entry name" value="VOLTAGE-DEPENDENT CALCIUM CHANNEL TYPE A SUBUNIT ALPHA-1"/>
    <property type="match status" value="1"/>
</dbReference>
<keyword evidence="6" id="KW-0106">Calcium</keyword>
<proteinExistence type="predicted"/>
<keyword evidence="7" id="KW-0851">Voltage-gated channel</keyword>
<dbReference type="Proteomes" id="UP001190700">
    <property type="component" value="Unassembled WGS sequence"/>
</dbReference>
<keyword evidence="2" id="KW-0813">Transport</keyword>
<evidence type="ECO:0000256" key="6">
    <source>
        <dbReference type="ARBA" id="ARBA00022837"/>
    </source>
</evidence>
<dbReference type="SUPFAM" id="SSF81324">
    <property type="entry name" value="Voltage-gated potassium channels"/>
    <property type="match status" value="1"/>
</dbReference>
<dbReference type="GO" id="GO:0098703">
    <property type="term" value="P:calcium ion import across plasma membrane"/>
    <property type="evidence" value="ECO:0007669"/>
    <property type="project" value="TreeGrafter"/>
</dbReference>
<dbReference type="EMBL" id="LGRX02031085">
    <property type="protein sequence ID" value="KAK3245037.1"/>
    <property type="molecule type" value="Genomic_DNA"/>
</dbReference>
<keyword evidence="8 13" id="KW-1133">Transmembrane helix</keyword>
<dbReference type="AlphaFoldDB" id="A0AAE0C0F4"/>
<keyword evidence="3" id="KW-0109">Calcium transport</keyword>
<keyword evidence="10 13" id="KW-0472">Membrane</keyword>
<dbReference type="Gene3D" id="1.20.120.350">
    <property type="entry name" value="Voltage-gated potassium channels. Chain C"/>
    <property type="match status" value="1"/>
</dbReference>
<comment type="subcellular location">
    <subcellularLocation>
        <location evidence="1">Membrane</location>
        <topology evidence="1">Multi-pass membrane protein</topology>
    </subcellularLocation>
</comment>
<evidence type="ECO:0000256" key="10">
    <source>
        <dbReference type="ARBA" id="ARBA00023136"/>
    </source>
</evidence>
<evidence type="ECO:0000313" key="16">
    <source>
        <dbReference type="Proteomes" id="UP001190700"/>
    </source>
</evidence>
<dbReference type="InterPro" id="IPR027359">
    <property type="entry name" value="Volt_channel_dom_sf"/>
</dbReference>
<accession>A0AAE0C0F4</accession>
<keyword evidence="12" id="KW-0407">Ion channel</keyword>
<name>A0AAE0C0F4_9CHLO</name>
<feature type="transmembrane region" description="Helical" evidence="13">
    <location>
        <begin position="229"/>
        <end position="252"/>
    </location>
</feature>
<evidence type="ECO:0000256" key="1">
    <source>
        <dbReference type="ARBA" id="ARBA00004141"/>
    </source>
</evidence>
<evidence type="ECO:0000256" key="12">
    <source>
        <dbReference type="ARBA" id="ARBA00023303"/>
    </source>
</evidence>
<evidence type="ECO:0000256" key="7">
    <source>
        <dbReference type="ARBA" id="ARBA00022882"/>
    </source>
</evidence>
<evidence type="ECO:0000256" key="8">
    <source>
        <dbReference type="ARBA" id="ARBA00022989"/>
    </source>
</evidence>
<keyword evidence="16" id="KW-1185">Reference proteome</keyword>
<keyword evidence="11" id="KW-0325">Glycoprotein</keyword>
<keyword evidence="5 13" id="KW-0812">Transmembrane</keyword>
<evidence type="ECO:0000256" key="2">
    <source>
        <dbReference type="ARBA" id="ARBA00022448"/>
    </source>
</evidence>
<evidence type="ECO:0000256" key="5">
    <source>
        <dbReference type="ARBA" id="ARBA00022692"/>
    </source>
</evidence>
<dbReference type="Pfam" id="PF00520">
    <property type="entry name" value="Ion_trans"/>
    <property type="match status" value="1"/>
</dbReference>